<dbReference type="InterPro" id="IPR036291">
    <property type="entry name" value="NAD(P)-bd_dom_sf"/>
</dbReference>
<dbReference type="Gene3D" id="3.90.25.10">
    <property type="entry name" value="UDP-galactose 4-epimerase, domain 1"/>
    <property type="match status" value="1"/>
</dbReference>
<dbReference type="PANTHER" id="PTHR43162">
    <property type="match status" value="1"/>
</dbReference>
<dbReference type="Gene3D" id="3.40.50.720">
    <property type="entry name" value="NAD(P)-binding Rossmann-like Domain"/>
    <property type="match status" value="1"/>
</dbReference>
<dbReference type="EMBL" id="RIBZ01000068">
    <property type="protein sequence ID" value="RNG34534.1"/>
    <property type="molecule type" value="Genomic_DNA"/>
</dbReference>
<keyword evidence="3" id="KW-1185">Reference proteome</keyword>
<dbReference type="AlphaFoldDB" id="A0A3M8WYS2"/>
<comment type="caution">
    <text evidence="2">The sequence shown here is derived from an EMBL/GenBank/DDBJ whole genome shotgun (WGS) entry which is preliminary data.</text>
</comment>
<sequence>MDRLTRSGLAGLMTKHPILVTGGTGTTGGRVVPRLRAQGEPVRVASRSGEPSFDWLDRATWDAALDGVKAVYLVPIDGELLTRPFTERAVELGVERVVLLSGRGVDVPGYSGEANIAGATHVDGEAAVRDSGIAWTILRPTWFAQNFSEGSFLDAILAGELRLPAGEGAASFVDAEDIAAVAVAALTEDGHDGQTYELSGPRALTIADAVAEISNATGRDIRYVPLSPGEFVAELTGQGWPAAEAEDYAEAVSPIRRGMDSHLSDGVRRALGRRPRDFTDYVKASVGAWGAVGERA</sequence>
<protein>
    <submittedName>
        <fullName evidence="2">SDR family NAD(P)-dependent oxidoreductase</fullName>
    </submittedName>
</protein>
<name>A0A3M8WYS2_9ACTN</name>
<dbReference type="InterPro" id="IPR051604">
    <property type="entry name" value="Ergot_Alk_Oxidoreductase"/>
</dbReference>
<organism evidence="2 3">
    <name type="scientific">Streptomyces botrytidirepellens</name>
    <dbReference type="NCBI Taxonomy" id="2486417"/>
    <lineage>
        <taxon>Bacteria</taxon>
        <taxon>Bacillati</taxon>
        <taxon>Actinomycetota</taxon>
        <taxon>Actinomycetes</taxon>
        <taxon>Kitasatosporales</taxon>
        <taxon>Streptomycetaceae</taxon>
        <taxon>Streptomyces</taxon>
    </lineage>
</organism>
<feature type="domain" description="NAD(P)-binding" evidence="1">
    <location>
        <begin position="22"/>
        <end position="188"/>
    </location>
</feature>
<dbReference type="SUPFAM" id="SSF51735">
    <property type="entry name" value="NAD(P)-binding Rossmann-fold domains"/>
    <property type="match status" value="1"/>
</dbReference>
<dbReference type="Pfam" id="PF13460">
    <property type="entry name" value="NAD_binding_10"/>
    <property type="match status" value="1"/>
</dbReference>
<dbReference type="Proteomes" id="UP000275401">
    <property type="component" value="Unassembled WGS sequence"/>
</dbReference>
<dbReference type="InterPro" id="IPR016040">
    <property type="entry name" value="NAD(P)-bd_dom"/>
</dbReference>
<dbReference type="PANTHER" id="PTHR43162:SF1">
    <property type="entry name" value="PRESTALK A DIFFERENTIATION PROTEIN A"/>
    <property type="match status" value="1"/>
</dbReference>
<evidence type="ECO:0000259" key="1">
    <source>
        <dbReference type="Pfam" id="PF13460"/>
    </source>
</evidence>
<evidence type="ECO:0000313" key="3">
    <source>
        <dbReference type="Proteomes" id="UP000275401"/>
    </source>
</evidence>
<proteinExistence type="predicted"/>
<evidence type="ECO:0000313" key="2">
    <source>
        <dbReference type="EMBL" id="RNG34534.1"/>
    </source>
</evidence>
<gene>
    <name evidence="2" type="ORF">EEJ42_05195</name>
</gene>
<reference evidence="2 3" key="1">
    <citation type="submission" date="2018-11" db="EMBL/GenBank/DDBJ databases">
        <title>The Potential of Streptomyces as Biocontrol Agents against the Tomato grey mould, Botrytis cinerea (Gray mold) Frontiers in Microbiology.</title>
        <authorList>
            <person name="Li D."/>
        </authorList>
    </citation>
    <scope>NUCLEOTIDE SEQUENCE [LARGE SCALE GENOMIC DNA]</scope>
    <source>
        <strain evidence="2 3">NEAU-LD23</strain>
    </source>
</reference>
<accession>A0A3M8WYS2</accession>